<evidence type="ECO:0000256" key="1">
    <source>
        <dbReference type="SAM" id="Phobius"/>
    </source>
</evidence>
<keyword evidence="1" id="KW-1133">Transmembrane helix</keyword>
<keyword evidence="1" id="KW-0812">Transmembrane</keyword>
<reference evidence="3" key="1">
    <citation type="journal article" date="2019" name="Int. J. Syst. Evol. Microbiol.">
        <title>The Global Catalogue of Microorganisms (GCM) 10K type strain sequencing project: providing services to taxonomists for standard genome sequencing and annotation.</title>
        <authorList>
            <consortium name="The Broad Institute Genomics Platform"/>
            <consortium name="The Broad Institute Genome Sequencing Center for Infectious Disease"/>
            <person name="Wu L."/>
            <person name="Ma J."/>
        </authorList>
    </citation>
    <scope>NUCLEOTIDE SEQUENCE [LARGE SCALE GENOMIC DNA]</scope>
    <source>
        <strain evidence="3">CCUG 55590</strain>
    </source>
</reference>
<dbReference type="EMBL" id="JBHTCE010000001">
    <property type="protein sequence ID" value="MFC7389065.1"/>
    <property type="molecule type" value="Genomic_DNA"/>
</dbReference>
<dbReference type="RefSeq" id="WP_214786768.1">
    <property type="nucleotide sequence ID" value="NZ_JANIEL010000027.1"/>
</dbReference>
<organism evidence="2 3">
    <name type="scientific">Exiguobacterium aestuarii</name>
    <dbReference type="NCBI Taxonomy" id="273527"/>
    <lineage>
        <taxon>Bacteria</taxon>
        <taxon>Bacillati</taxon>
        <taxon>Bacillota</taxon>
        <taxon>Bacilli</taxon>
        <taxon>Bacillales</taxon>
        <taxon>Bacillales Family XII. Incertae Sedis</taxon>
        <taxon>Exiguobacterium</taxon>
    </lineage>
</organism>
<keyword evidence="1" id="KW-0472">Membrane</keyword>
<dbReference type="Proteomes" id="UP001596439">
    <property type="component" value="Unassembled WGS sequence"/>
</dbReference>
<evidence type="ECO:0000313" key="2">
    <source>
        <dbReference type="EMBL" id="MFC7389065.1"/>
    </source>
</evidence>
<evidence type="ECO:0008006" key="4">
    <source>
        <dbReference type="Google" id="ProtNLM"/>
    </source>
</evidence>
<protein>
    <recommendedName>
        <fullName evidence="4">Glycine zipper family protein</fullName>
    </recommendedName>
</protein>
<gene>
    <name evidence="2" type="ORF">ACFQO8_02840</name>
</gene>
<proteinExistence type="predicted"/>
<comment type="caution">
    <text evidence="2">The sequence shown here is derived from an EMBL/GenBank/DDBJ whole genome shotgun (WGS) entry which is preliminary data.</text>
</comment>
<keyword evidence="3" id="KW-1185">Reference proteome</keyword>
<evidence type="ECO:0000313" key="3">
    <source>
        <dbReference type="Proteomes" id="UP001596439"/>
    </source>
</evidence>
<sequence length="56" mass="6064">MDSREWKDCIICFGLIAGTTLGVILSFFFDIQLTYGIASGAMVGYVGGLAVSIWKK</sequence>
<name>A0ABW2PKY8_9BACL</name>
<feature type="transmembrane region" description="Helical" evidence="1">
    <location>
        <begin position="35"/>
        <end position="54"/>
    </location>
</feature>
<feature type="transmembrane region" description="Helical" evidence="1">
    <location>
        <begin position="9"/>
        <end position="29"/>
    </location>
</feature>
<accession>A0ABW2PKY8</accession>